<dbReference type="Pfam" id="PF03478">
    <property type="entry name" value="Beta-prop_KIB1-4"/>
    <property type="match status" value="1"/>
</dbReference>
<sequence length="305" mass="33920">MLSPQDNQICFATPQGWIFILHGAAPWETWLWHPVTEETIPLPPIRDDHYVPTNCTCYLTHSSAMYPDCAVVLLDVADPDMWFCRINGGSSREWAQHTYDVGEYTLPEGDGDCTSTPPTKRVIAGVVAALGGKLHFIFSESNQYKMGVVNLDFGTPAPTAELHTLEDVDAAITLPEGMCGGVTSLLESQGELFQVCVCFRGFDPNDVGAVLVLKMDFGHGRRWRRVHDIGDRVFMLAHGGNAVSCPASACNLQRNRVYFMKNFVEDDGDLCIYDLVEEVLEILVVHERDLTLARTKPYWIVPPTA</sequence>
<evidence type="ECO:0000313" key="3">
    <source>
        <dbReference type="Proteomes" id="UP000019116"/>
    </source>
</evidence>
<dbReference type="Gramene" id="TraesCS1B03G0201100.1">
    <property type="protein sequence ID" value="TraesCS1B03G0201100.1.CDS1"/>
    <property type="gene ID" value="TraesCS1B03G0201100"/>
</dbReference>
<dbReference type="Gramene" id="TraesCS1B02G080000.1">
    <property type="protein sequence ID" value="TraesCS1B02G080000.1.cds1"/>
    <property type="gene ID" value="TraesCS1B02G080000"/>
</dbReference>
<dbReference type="AlphaFoldDB" id="A0A3B5YS56"/>
<dbReference type="Gramene" id="TraesNOR1B03G00213940.1">
    <property type="protein sequence ID" value="TraesNOR1B03G00213940.1.CDS1"/>
    <property type="gene ID" value="TraesNOR1B03G00213940"/>
</dbReference>
<dbReference type="Proteomes" id="UP000019116">
    <property type="component" value="Chromosome 1B"/>
</dbReference>
<reference evidence="2" key="1">
    <citation type="submission" date="2018-08" db="EMBL/GenBank/DDBJ databases">
        <authorList>
            <person name="Rossello M."/>
        </authorList>
    </citation>
    <scope>NUCLEOTIDE SEQUENCE [LARGE SCALE GENOMIC DNA]</scope>
    <source>
        <strain evidence="2">cv. Chinese Spring</strain>
    </source>
</reference>
<accession>A0A3B5YS56</accession>
<dbReference type="OMA" id="SHEDMCA"/>
<dbReference type="EnsemblPlants" id="TraesCS1B02G080000.1">
    <property type="protein sequence ID" value="TraesCS1B02G080000.1.cds1"/>
    <property type="gene ID" value="TraesCS1B02G080000"/>
</dbReference>
<name>A0A3B5YS56_WHEAT</name>
<evidence type="ECO:0000313" key="2">
    <source>
        <dbReference type="EnsemblPlants" id="TraesCS1B02G080000.1.cds1"/>
    </source>
</evidence>
<dbReference type="InterPro" id="IPR005174">
    <property type="entry name" value="KIB1-4_b-propeller"/>
</dbReference>
<dbReference type="PANTHER" id="PTHR33127:SF37">
    <property type="entry name" value="DUF295 DOMAIN-CONTAINING PROTEIN"/>
    <property type="match status" value="1"/>
</dbReference>
<feature type="domain" description="KIB1-4 beta-propeller" evidence="1">
    <location>
        <begin position="7"/>
        <end position="274"/>
    </location>
</feature>
<dbReference type="OrthoDB" id="683321at2759"/>
<dbReference type="PANTHER" id="PTHR33127">
    <property type="entry name" value="TRANSMEMBRANE PROTEIN"/>
    <property type="match status" value="1"/>
</dbReference>
<evidence type="ECO:0000259" key="1">
    <source>
        <dbReference type="Pfam" id="PF03478"/>
    </source>
</evidence>
<keyword evidence="3" id="KW-1185">Reference proteome</keyword>
<protein>
    <recommendedName>
        <fullName evidence="1">KIB1-4 beta-propeller domain-containing protein</fullName>
    </recommendedName>
</protein>
<proteinExistence type="predicted"/>
<reference evidence="2" key="2">
    <citation type="submission" date="2018-10" db="UniProtKB">
        <authorList>
            <consortium name="EnsemblPlants"/>
        </authorList>
    </citation>
    <scope>IDENTIFICATION</scope>
</reference>
<organism evidence="2">
    <name type="scientific">Triticum aestivum</name>
    <name type="common">Wheat</name>
    <dbReference type="NCBI Taxonomy" id="4565"/>
    <lineage>
        <taxon>Eukaryota</taxon>
        <taxon>Viridiplantae</taxon>
        <taxon>Streptophyta</taxon>
        <taxon>Embryophyta</taxon>
        <taxon>Tracheophyta</taxon>
        <taxon>Spermatophyta</taxon>
        <taxon>Magnoliopsida</taxon>
        <taxon>Liliopsida</taxon>
        <taxon>Poales</taxon>
        <taxon>Poaceae</taxon>
        <taxon>BOP clade</taxon>
        <taxon>Pooideae</taxon>
        <taxon>Triticodae</taxon>
        <taxon>Triticeae</taxon>
        <taxon>Triticinae</taxon>
        <taxon>Triticum</taxon>
    </lineage>
</organism>